<dbReference type="InterPro" id="IPR011057">
    <property type="entry name" value="Mss4-like_sf"/>
</dbReference>
<reference evidence="5 6" key="1">
    <citation type="submission" date="2019-11" db="EMBL/GenBank/DDBJ databases">
        <authorList>
            <person name="Dong K."/>
        </authorList>
    </citation>
    <scope>NUCLEOTIDE SEQUENCE [LARGE SCALE GENOMIC DNA]</scope>
    <source>
        <strain evidence="5 6">DK608</strain>
    </source>
</reference>
<name>A0A6L6IUZ5_9RHOB</name>
<keyword evidence="6" id="KW-1185">Reference proteome</keyword>
<dbReference type="SUPFAM" id="SSF51316">
    <property type="entry name" value="Mss4-like"/>
    <property type="match status" value="1"/>
</dbReference>
<dbReference type="InterPro" id="IPR052355">
    <property type="entry name" value="CENP-V-like"/>
</dbReference>
<keyword evidence="3" id="KW-0862">Zinc</keyword>
<accession>A0A6L6IUZ5</accession>
<keyword evidence="2" id="KW-0479">Metal-binding</keyword>
<dbReference type="Proteomes" id="UP000478740">
    <property type="component" value="Unassembled WGS sequence"/>
</dbReference>
<dbReference type="EMBL" id="WMII01000002">
    <property type="protein sequence ID" value="MTH63132.1"/>
    <property type="molecule type" value="Genomic_DNA"/>
</dbReference>
<protein>
    <submittedName>
        <fullName evidence="5">GFA family protein</fullName>
    </submittedName>
</protein>
<evidence type="ECO:0000256" key="2">
    <source>
        <dbReference type="ARBA" id="ARBA00022723"/>
    </source>
</evidence>
<organism evidence="5 6">
    <name type="scientific">Paracoccus shanxieyensis</name>
    <dbReference type="NCBI Taxonomy" id="2675752"/>
    <lineage>
        <taxon>Bacteria</taxon>
        <taxon>Pseudomonadati</taxon>
        <taxon>Pseudomonadota</taxon>
        <taxon>Alphaproteobacteria</taxon>
        <taxon>Rhodobacterales</taxon>
        <taxon>Paracoccaceae</taxon>
        <taxon>Paracoccus</taxon>
    </lineage>
</organism>
<dbReference type="AlphaFoldDB" id="A0A6L6IUZ5"/>
<evidence type="ECO:0000313" key="6">
    <source>
        <dbReference type="Proteomes" id="UP000478740"/>
    </source>
</evidence>
<dbReference type="PANTHER" id="PTHR28620:SF1">
    <property type="entry name" value="CENP-V_GFA DOMAIN-CONTAINING PROTEIN"/>
    <property type="match status" value="1"/>
</dbReference>
<evidence type="ECO:0000256" key="3">
    <source>
        <dbReference type="ARBA" id="ARBA00022833"/>
    </source>
</evidence>
<evidence type="ECO:0000256" key="1">
    <source>
        <dbReference type="ARBA" id="ARBA00005495"/>
    </source>
</evidence>
<sequence length="136" mass="15423">MMTYDGSCFCGAVRFQADGDLADGTMRCNCRFCRKMRYWEMRLPDPDGFRLMSGAEHVAQTPRAQDDGMNMHHNFCAHCGTRLWTEGDIPEMGGRFVMVCINALDVPEADLVTAPIFYADGAHDNWQNPARETRHL</sequence>
<dbReference type="InterPro" id="IPR006913">
    <property type="entry name" value="CENP-V/GFA"/>
</dbReference>
<dbReference type="GO" id="GO:0046872">
    <property type="term" value="F:metal ion binding"/>
    <property type="evidence" value="ECO:0007669"/>
    <property type="project" value="UniProtKB-KW"/>
</dbReference>
<dbReference type="PROSITE" id="PS51891">
    <property type="entry name" value="CENP_V_GFA"/>
    <property type="match status" value="1"/>
</dbReference>
<feature type="domain" description="CENP-V/GFA" evidence="4">
    <location>
        <begin position="4"/>
        <end position="127"/>
    </location>
</feature>
<gene>
    <name evidence="5" type="ORF">GL284_02480</name>
</gene>
<comment type="caution">
    <text evidence="5">The sequence shown here is derived from an EMBL/GenBank/DDBJ whole genome shotgun (WGS) entry which is preliminary data.</text>
</comment>
<dbReference type="PANTHER" id="PTHR28620">
    <property type="entry name" value="CENTROMERE PROTEIN V"/>
    <property type="match status" value="1"/>
</dbReference>
<dbReference type="Pfam" id="PF04828">
    <property type="entry name" value="GFA"/>
    <property type="match status" value="1"/>
</dbReference>
<comment type="similarity">
    <text evidence="1">Belongs to the Gfa family.</text>
</comment>
<dbReference type="Gene3D" id="2.170.150.70">
    <property type="match status" value="1"/>
</dbReference>
<evidence type="ECO:0000313" key="5">
    <source>
        <dbReference type="EMBL" id="MTH63132.1"/>
    </source>
</evidence>
<proteinExistence type="inferred from homology"/>
<dbReference type="GO" id="GO:0016846">
    <property type="term" value="F:carbon-sulfur lyase activity"/>
    <property type="evidence" value="ECO:0007669"/>
    <property type="project" value="InterPro"/>
</dbReference>
<evidence type="ECO:0000259" key="4">
    <source>
        <dbReference type="PROSITE" id="PS51891"/>
    </source>
</evidence>